<dbReference type="CDD" id="cd06433">
    <property type="entry name" value="GT_2_WfgS_like"/>
    <property type="match status" value="1"/>
</dbReference>
<name>A0A4Y8A7X4_9SPHI</name>
<dbReference type="InterPro" id="IPR001173">
    <property type="entry name" value="Glyco_trans_2-like"/>
</dbReference>
<dbReference type="OrthoDB" id="9788101at2"/>
<dbReference type="PANTHER" id="PTHR43685:SF2">
    <property type="entry name" value="GLYCOSYLTRANSFERASE 2-LIKE DOMAIN-CONTAINING PROTEIN"/>
    <property type="match status" value="1"/>
</dbReference>
<sequence length="256" mass="29635">METFYNLPAKVTIVTTVYNAVDTIETTILSVINQTYPNIEYVIVDGGSTDGTLNIINKYRDQIAWHISEPDKGIADGFNKGIARATGEWIGMINGDDWYTLNAVELMMERVSTADNICCGNIMLMGGNGHQRIKKSKVSWLNFGMFVMHPTCFVRREVYRQIGQYDTFFKIAMDFDMFLRMKQRGYKIKYINELVVYMRTGGASADVNKMHKEEMAVMRRHLAYPAYLISLLFKQLDIIRWKYFYRDVFNTPGQIQ</sequence>
<reference evidence="3" key="2">
    <citation type="submission" date="2019-03" db="EMBL/GenBank/DDBJ databases">
        <authorList>
            <person name="Yan Y.-Q."/>
            <person name="Du Z.-J."/>
        </authorList>
    </citation>
    <scope>NUCLEOTIDE SEQUENCE</scope>
    <source>
        <strain evidence="3">PP-F2FG21</strain>
    </source>
</reference>
<keyword evidence="3" id="KW-0808">Transferase</keyword>
<keyword evidence="5" id="KW-1185">Reference proteome</keyword>
<feature type="domain" description="Glycosyltransferase 2-like" evidence="1">
    <location>
        <begin position="12"/>
        <end position="146"/>
    </location>
</feature>
<dbReference type="Gene3D" id="3.90.550.10">
    <property type="entry name" value="Spore Coat Polysaccharide Biosynthesis Protein SpsA, Chain A"/>
    <property type="match status" value="1"/>
</dbReference>
<dbReference type="AlphaFoldDB" id="A0A4Y8A7X4"/>
<protein>
    <submittedName>
        <fullName evidence="3">Glycosyltransferase</fullName>
        <ecNumber evidence="2">2.4.1.-</ecNumber>
    </submittedName>
</protein>
<keyword evidence="2" id="KW-0328">Glycosyltransferase</keyword>
<evidence type="ECO:0000313" key="5">
    <source>
        <dbReference type="Proteomes" id="UP000583101"/>
    </source>
</evidence>
<evidence type="ECO:0000313" key="4">
    <source>
        <dbReference type="Proteomes" id="UP000297248"/>
    </source>
</evidence>
<dbReference type="EMBL" id="SNQG01000006">
    <property type="protein sequence ID" value="TEW64529.1"/>
    <property type="molecule type" value="Genomic_DNA"/>
</dbReference>
<dbReference type="SUPFAM" id="SSF53448">
    <property type="entry name" value="Nucleotide-diphospho-sugar transferases"/>
    <property type="match status" value="1"/>
</dbReference>
<proteinExistence type="predicted"/>
<dbReference type="GO" id="GO:0016757">
    <property type="term" value="F:glycosyltransferase activity"/>
    <property type="evidence" value="ECO:0007669"/>
    <property type="project" value="UniProtKB-KW"/>
</dbReference>
<dbReference type="Pfam" id="PF00535">
    <property type="entry name" value="Glycos_transf_2"/>
    <property type="match status" value="1"/>
</dbReference>
<evidence type="ECO:0000313" key="3">
    <source>
        <dbReference type="EMBL" id="TEW64529.1"/>
    </source>
</evidence>
<reference evidence="3 4" key="1">
    <citation type="journal article" date="2016" name="Int. J. Syst. Evol. Microbiol.">
        <title>Proposal of Mucilaginibacter phyllosphaerae sp. nov. isolated from the phyllosphere of Galium album.</title>
        <authorList>
            <person name="Aydogan E.L."/>
            <person name="Busse H.J."/>
            <person name="Moser G."/>
            <person name="Muller C."/>
            <person name="Kampfer P."/>
            <person name="Glaeser S.P."/>
        </authorList>
    </citation>
    <scope>NUCLEOTIDE SEQUENCE [LARGE SCALE GENOMIC DNA]</scope>
    <source>
        <strain evidence="3 4">PP-F2FG21</strain>
    </source>
</reference>
<dbReference type="Proteomes" id="UP000583101">
    <property type="component" value="Unassembled WGS sequence"/>
</dbReference>
<evidence type="ECO:0000259" key="1">
    <source>
        <dbReference type="Pfam" id="PF00535"/>
    </source>
</evidence>
<comment type="caution">
    <text evidence="3">The sequence shown here is derived from an EMBL/GenBank/DDBJ whole genome shotgun (WGS) entry which is preliminary data.</text>
</comment>
<dbReference type="EC" id="2.4.1.-" evidence="2"/>
<dbReference type="Proteomes" id="UP000297248">
    <property type="component" value="Unassembled WGS sequence"/>
</dbReference>
<gene>
    <name evidence="3" type="ORF">E2R65_16025</name>
    <name evidence="2" type="ORF">GGR35_003137</name>
</gene>
<dbReference type="RefSeq" id="WP_134337503.1">
    <property type="nucleotide sequence ID" value="NZ_BMCZ01000006.1"/>
</dbReference>
<dbReference type="EMBL" id="JACIEG010000006">
    <property type="protein sequence ID" value="MBB3970514.1"/>
    <property type="molecule type" value="Genomic_DNA"/>
</dbReference>
<evidence type="ECO:0000313" key="2">
    <source>
        <dbReference type="EMBL" id="MBB3970514.1"/>
    </source>
</evidence>
<dbReference type="PANTHER" id="PTHR43685">
    <property type="entry name" value="GLYCOSYLTRANSFERASE"/>
    <property type="match status" value="1"/>
</dbReference>
<dbReference type="InterPro" id="IPR050834">
    <property type="entry name" value="Glycosyltransf_2"/>
</dbReference>
<accession>A0A4Y8A7X4</accession>
<reference evidence="2 5" key="3">
    <citation type="submission" date="2020-08" db="EMBL/GenBank/DDBJ databases">
        <title>Genomic Encyclopedia of Type Strains, Phase IV (KMG-IV): sequencing the most valuable type-strain genomes for metagenomic binning, comparative biology and taxonomic classification.</title>
        <authorList>
            <person name="Goeker M."/>
        </authorList>
    </citation>
    <scope>NUCLEOTIDE SEQUENCE [LARGE SCALE GENOMIC DNA]</scope>
    <source>
        <strain evidence="2 5">DSM 100995</strain>
    </source>
</reference>
<dbReference type="InterPro" id="IPR029044">
    <property type="entry name" value="Nucleotide-diphossugar_trans"/>
</dbReference>
<organism evidence="3 4">
    <name type="scientific">Mucilaginibacter phyllosphaerae</name>
    <dbReference type="NCBI Taxonomy" id="1812349"/>
    <lineage>
        <taxon>Bacteria</taxon>
        <taxon>Pseudomonadati</taxon>
        <taxon>Bacteroidota</taxon>
        <taxon>Sphingobacteriia</taxon>
        <taxon>Sphingobacteriales</taxon>
        <taxon>Sphingobacteriaceae</taxon>
        <taxon>Mucilaginibacter</taxon>
    </lineage>
</organism>